<accession>A0A2K9NQA7</accession>
<proteinExistence type="predicted"/>
<dbReference type="RefSeq" id="WP_102242530.1">
    <property type="nucleotide sequence ID" value="NZ_CP025704.1"/>
</dbReference>
<dbReference type="AlphaFoldDB" id="A0A2K9NQA7"/>
<evidence type="ECO:0000313" key="2">
    <source>
        <dbReference type="Proteomes" id="UP000235584"/>
    </source>
</evidence>
<organism evidence="1 2">
    <name type="scientific">Bacteriovorax stolpii</name>
    <name type="common">Bdellovibrio stolpii</name>
    <dbReference type="NCBI Taxonomy" id="960"/>
    <lineage>
        <taxon>Bacteria</taxon>
        <taxon>Pseudomonadati</taxon>
        <taxon>Bdellovibrionota</taxon>
        <taxon>Bacteriovoracia</taxon>
        <taxon>Bacteriovoracales</taxon>
        <taxon>Bacteriovoracaceae</taxon>
        <taxon>Bacteriovorax</taxon>
    </lineage>
</organism>
<dbReference type="Proteomes" id="UP000235584">
    <property type="component" value="Chromosome"/>
</dbReference>
<evidence type="ECO:0000313" key="1">
    <source>
        <dbReference type="EMBL" id="AUN97235.1"/>
    </source>
</evidence>
<dbReference type="EMBL" id="CP025704">
    <property type="protein sequence ID" value="AUN97235.1"/>
    <property type="molecule type" value="Genomic_DNA"/>
</dbReference>
<keyword evidence="2" id="KW-1185">Reference proteome</keyword>
<dbReference type="KEGG" id="bsto:C0V70_03740"/>
<protein>
    <submittedName>
        <fullName evidence="1">Uncharacterized protein</fullName>
    </submittedName>
</protein>
<name>A0A2K9NQA7_BACTC</name>
<gene>
    <name evidence="1" type="ORF">C0V70_03740</name>
</gene>
<reference evidence="1 2" key="1">
    <citation type="submission" date="2018-01" db="EMBL/GenBank/DDBJ databases">
        <title>Complete genome sequence of Bacteriovorax stolpii DSM12778.</title>
        <authorList>
            <person name="Tang B."/>
            <person name="Chang J."/>
        </authorList>
    </citation>
    <scope>NUCLEOTIDE SEQUENCE [LARGE SCALE GENOMIC DNA]</scope>
    <source>
        <strain evidence="1 2">DSM 12778</strain>
    </source>
</reference>
<sequence>MKSFVLAMTLVLSASAHAFTATEAVSNLIPSGTYAGKNGAEKCTVNVTISTDAVTIAIQDKNNKSDYFSLLNSYANYHVDAVTGEISATQKLSFPRYLQGGSKILNVRGNDKNQVEFFISQILLDHRGNDASTYAACTVSL</sequence>